<dbReference type="RefSeq" id="WP_394842209.1">
    <property type="nucleotide sequence ID" value="NZ_CP089982.1"/>
</dbReference>
<organism evidence="6 7">
    <name type="scientific">Pendulispora brunnea</name>
    <dbReference type="NCBI Taxonomy" id="2905690"/>
    <lineage>
        <taxon>Bacteria</taxon>
        <taxon>Pseudomonadati</taxon>
        <taxon>Myxococcota</taxon>
        <taxon>Myxococcia</taxon>
        <taxon>Myxococcales</taxon>
        <taxon>Sorangiineae</taxon>
        <taxon>Pendulisporaceae</taxon>
        <taxon>Pendulispora</taxon>
    </lineage>
</organism>
<name>A0ABZ2JYN5_9BACT</name>
<protein>
    <submittedName>
        <fullName evidence="6">SAM-dependent methyltransferase</fullName>
        <ecNumber evidence="6">2.1.1.-</ecNumber>
    </submittedName>
</protein>
<dbReference type="EMBL" id="CP089982">
    <property type="protein sequence ID" value="WXA91589.1"/>
    <property type="molecule type" value="Genomic_DNA"/>
</dbReference>
<keyword evidence="3 6" id="KW-0808">Transferase</keyword>
<evidence type="ECO:0000256" key="1">
    <source>
        <dbReference type="ARBA" id="ARBA00008138"/>
    </source>
</evidence>
<reference evidence="6 7" key="1">
    <citation type="submission" date="2021-12" db="EMBL/GenBank/DDBJ databases">
        <title>Discovery of the Pendulisporaceae a myxobacterial family with distinct sporulation behavior and unique specialized metabolism.</title>
        <authorList>
            <person name="Garcia R."/>
            <person name="Popoff A."/>
            <person name="Bader C.D."/>
            <person name="Loehr J."/>
            <person name="Walesch S."/>
            <person name="Walt C."/>
            <person name="Boldt J."/>
            <person name="Bunk B."/>
            <person name="Haeckl F.J.F.P.J."/>
            <person name="Gunesch A.P."/>
            <person name="Birkelbach J."/>
            <person name="Nuebel U."/>
            <person name="Pietschmann T."/>
            <person name="Bach T."/>
            <person name="Mueller R."/>
        </authorList>
    </citation>
    <scope>NUCLEOTIDE SEQUENCE [LARGE SCALE GENOMIC DNA]</scope>
    <source>
        <strain evidence="6 7">MSr12523</strain>
    </source>
</reference>
<dbReference type="NCBIfam" id="TIGR00027">
    <property type="entry name" value="mthyl_TIGR00027"/>
    <property type="match status" value="1"/>
</dbReference>
<dbReference type="PANTHER" id="PTHR48050">
    <property type="entry name" value="STEROL 3-BETA-GLUCOSYLTRANSFERASE"/>
    <property type="match status" value="1"/>
</dbReference>
<dbReference type="InterPro" id="IPR010610">
    <property type="entry name" value="EryCIII-like_C"/>
</dbReference>
<dbReference type="InterPro" id="IPR050426">
    <property type="entry name" value="Glycosyltransferase_28"/>
</dbReference>
<dbReference type="Pfam" id="PF03033">
    <property type="entry name" value="Glyco_transf_28"/>
    <property type="match status" value="1"/>
</dbReference>
<keyword evidence="7" id="KW-1185">Reference proteome</keyword>
<dbReference type="EC" id="2.1.1.-" evidence="6"/>
<feature type="domain" description="Glycosyltransferase family 28 N-terminal" evidence="4">
    <location>
        <begin position="3"/>
        <end position="137"/>
    </location>
</feature>
<proteinExistence type="inferred from homology"/>
<dbReference type="GO" id="GO:0032259">
    <property type="term" value="P:methylation"/>
    <property type="evidence" value="ECO:0007669"/>
    <property type="project" value="UniProtKB-KW"/>
</dbReference>
<evidence type="ECO:0000313" key="6">
    <source>
        <dbReference type="EMBL" id="WXA91589.1"/>
    </source>
</evidence>
<dbReference type="Proteomes" id="UP001379533">
    <property type="component" value="Chromosome"/>
</dbReference>
<dbReference type="InterPro" id="IPR002213">
    <property type="entry name" value="UDP_glucos_trans"/>
</dbReference>
<dbReference type="Gene3D" id="3.40.50.2000">
    <property type="entry name" value="Glycogen Phosphorylase B"/>
    <property type="match status" value="2"/>
</dbReference>
<dbReference type="Pfam" id="PF04072">
    <property type="entry name" value="LCM"/>
    <property type="match status" value="1"/>
</dbReference>
<dbReference type="PANTHER" id="PTHR48050:SF13">
    <property type="entry name" value="STEROL 3-BETA-GLUCOSYLTRANSFERASE UGT80A2"/>
    <property type="match status" value="1"/>
</dbReference>
<dbReference type="InterPro" id="IPR004276">
    <property type="entry name" value="GlycoTrans_28_N"/>
</dbReference>
<evidence type="ECO:0000313" key="7">
    <source>
        <dbReference type="Proteomes" id="UP001379533"/>
    </source>
</evidence>
<dbReference type="Gene3D" id="3.40.50.150">
    <property type="entry name" value="Vaccinia Virus protein VP39"/>
    <property type="match status" value="1"/>
</dbReference>
<comment type="similarity">
    <text evidence="1">Belongs to the UPF0677 family.</text>
</comment>
<accession>A0ABZ2JYN5</accession>
<dbReference type="InterPro" id="IPR007213">
    <property type="entry name" value="Ppm1/Ppm2/Tcmp"/>
</dbReference>
<gene>
    <name evidence="6" type="ORF">LZC95_34660</name>
</gene>
<sequence length="709" mass="79395">MKITLLASGTRGDVQPFVALALALQRRGHDVRVAAAQGFADMVAQSGARHVPLSADYEEIFQSEEGVRWLSAGNTFKLMQMLADMDRRIRPRMNRELLAASEGADAIIGNLVIENAAACIAEKLGVPLILGYTMPVLPNSDFPSPFFAKRMFNGRKMAGRTMNRLTHSLLETVYWQTQKKIVNGWRAELGLPPTSISMRVRLWRAGVPILHCYSTHIVPRPSDWGDANVMTGYWTMPEDMRMRACGDPSPELVRWLEAGSPPVYLGYWRLPVTDKAAMLRLAVDVANTLGIRFVIGANWTEQEIAALRVPENIFITSSVDHDWLFERCSATVHHGGAGTTAATLRAGLPMVIFPLCNDQPFWGRRITDLGVGTCMPFEQLTATRLGQALRGIQSEDVRTRARKLGEALRREDGIATAVRTIEERLPAAPILSRPAPAVSKTAFWIANFRAMETERPDALFRDPLASRLVGRESRRAARFLKYLGLGSPFWSVVIRTHIIDLFVREKVGQQRVDTVLNLGAGLDTRPYRLDLPPTLRWIEVDFSNIVDLKEERLRGEIPRCRLERVKLDISDRGARTRLFDDVAAASSKVLVLTEGVTPYFTSEQVALLAADLRARPSFRYWINDYLAPAAGSYVRRGSVLRLLKKTPIQFVPDDWFGFFHQHGWKAQDTRYLGEESKRVGRPSPVSLQDPLSSSAYVLLVPSDEERVAP</sequence>
<dbReference type="InterPro" id="IPR011610">
    <property type="entry name" value="SAM_mthyl_Trfase_ML2640-like"/>
</dbReference>
<evidence type="ECO:0000256" key="2">
    <source>
        <dbReference type="ARBA" id="ARBA00022603"/>
    </source>
</evidence>
<dbReference type="SUPFAM" id="SSF53335">
    <property type="entry name" value="S-adenosyl-L-methionine-dependent methyltransferases"/>
    <property type="match status" value="1"/>
</dbReference>
<evidence type="ECO:0000259" key="5">
    <source>
        <dbReference type="Pfam" id="PF06722"/>
    </source>
</evidence>
<keyword evidence="2 6" id="KW-0489">Methyltransferase</keyword>
<dbReference type="SUPFAM" id="SSF53756">
    <property type="entry name" value="UDP-Glycosyltransferase/glycogen phosphorylase"/>
    <property type="match status" value="1"/>
</dbReference>
<feature type="domain" description="Erythromycin biosynthesis protein CIII-like C-terminal" evidence="5">
    <location>
        <begin position="307"/>
        <end position="396"/>
    </location>
</feature>
<dbReference type="GO" id="GO:0008168">
    <property type="term" value="F:methyltransferase activity"/>
    <property type="evidence" value="ECO:0007669"/>
    <property type="project" value="UniProtKB-KW"/>
</dbReference>
<dbReference type="Pfam" id="PF06722">
    <property type="entry name" value="EryCIII-like_C"/>
    <property type="match status" value="1"/>
</dbReference>
<evidence type="ECO:0000256" key="3">
    <source>
        <dbReference type="ARBA" id="ARBA00022679"/>
    </source>
</evidence>
<evidence type="ECO:0000259" key="4">
    <source>
        <dbReference type="Pfam" id="PF03033"/>
    </source>
</evidence>
<dbReference type="InterPro" id="IPR029063">
    <property type="entry name" value="SAM-dependent_MTases_sf"/>
</dbReference>
<dbReference type="CDD" id="cd03784">
    <property type="entry name" value="GT1_Gtf-like"/>
    <property type="match status" value="1"/>
</dbReference>